<dbReference type="PANTHER" id="PTHR30050">
    <property type="entry name" value="CHROMOSOMAL REPLICATION INITIATOR PROTEIN DNAA"/>
    <property type="match status" value="1"/>
</dbReference>
<dbReference type="Pfam" id="PF01695">
    <property type="entry name" value="IstB_IS21"/>
    <property type="match status" value="1"/>
</dbReference>
<reference evidence="2" key="1">
    <citation type="submission" date="2010-07" db="EMBL/GenBank/DDBJ databases">
        <authorList>
            <consortium name="CONSOLIDER consortium CSD2007-00005"/>
            <person name="Guazzaroni M.-E."/>
            <person name="Richter M."/>
            <person name="Garcia-Salamanca A."/>
            <person name="Yarza P."/>
            <person name="Ferrer M."/>
        </authorList>
    </citation>
    <scope>NUCLEOTIDE SEQUENCE</scope>
</reference>
<feature type="domain" description="IstB-like ATP-binding" evidence="1">
    <location>
        <begin position="13"/>
        <end position="209"/>
    </location>
</feature>
<dbReference type="Gene3D" id="3.40.50.300">
    <property type="entry name" value="P-loop containing nucleotide triphosphate hydrolases"/>
    <property type="match status" value="1"/>
</dbReference>
<dbReference type="InterPro" id="IPR028350">
    <property type="entry name" value="DNAC/IstB-like"/>
</dbReference>
<evidence type="ECO:0000313" key="2">
    <source>
        <dbReference type="EMBL" id="EFK97258.1"/>
    </source>
</evidence>
<dbReference type="AlphaFoldDB" id="D9PGQ6"/>
<accession>D9PGQ6</accession>
<reference evidence="2" key="2">
    <citation type="journal article" date="2011" name="Microb. Ecol.">
        <title>Taxonomic and Functional Metagenomic Profiling of the Microbial Community in the Anoxic Sediment of a Sub-saline Shallow Lake (Laguna de Carrizo, Central Spain).</title>
        <authorList>
            <person name="Ferrer M."/>
            <person name="Guazzaroni M.E."/>
            <person name="Richter M."/>
            <person name="Garcia-Salamanca A."/>
            <person name="Yarza P."/>
            <person name="Suarez-Suarez A."/>
            <person name="Solano J."/>
            <person name="Alcaide M."/>
            <person name="van Dillewijn P."/>
            <person name="Molina-Henares M.A."/>
            <person name="Lopez-Cortes N."/>
            <person name="Al-Ramahi Y."/>
            <person name="Guerrero C."/>
            <person name="Acosta A."/>
            <person name="de Eugenio L.I."/>
            <person name="Martinez V."/>
            <person name="Marques S."/>
            <person name="Rojo F."/>
            <person name="Santero E."/>
            <person name="Genilloud O."/>
            <person name="Perez-Perez J."/>
            <person name="Rossello-Mora R."/>
            <person name="Ramos J.L."/>
        </authorList>
    </citation>
    <scope>NUCLEOTIDE SEQUENCE</scope>
</reference>
<dbReference type="InterPro" id="IPR027417">
    <property type="entry name" value="P-loop_NTPase"/>
</dbReference>
<dbReference type="GO" id="GO:0006260">
    <property type="term" value="P:DNA replication"/>
    <property type="evidence" value="ECO:0007669"/>
    <property type="project" value="TreeGrafter"/>
</dbReference>
<dbReference type="EMBL" id="ADZX01000291">
    <property type="protein sequence ID" value="EFK97258.1"/>
    <property type="molecule type" value="Genomic_DNA"/>
</dbReference>
<organism evidence="2">
    <name type="scientific">sediment metagenome</name>
    <dbReference type="NCBI Taxonomy" id="749907"/>
    <lineage>
        <taxon>unclassified sequences</taxon>
        <taxon>metagenomes</taxon>
        <taxon>ecological metagenomes</taxon>
    </lineage>
</organism>
<dbReference type="GO" id="GO:0005524">
    <property type="term" value="F:ATP binding"/>
    <property type="evidence" value="ECO:0007669"/>
    <property type="project" value="UniProtKB-KW"/>
</dbReference>
<gene>
    <name evidence="2" type="ORF">LDC_0703</name>
</gene>
<protein>
    <submittedName>
        <fullName evidence="2">IstB domain protein ATP-binding protein</fullName>
    </submittedName>
</protein>
<dbReference type="PANTHER" id="PTHR30050:SF4">
    <property type="entry name" value="ATP-BINDING PROTEIN RV3427C IN INSERTION SEQUENCE-RELATED"/>
    <property type="match status" value="1"/>
</dbReference>
<dbReference type="SUPFAM" id="SSF52540">
    <property type="entry name" value="P-loop containing nucleoside triphosphate hydrolases"/>
    <property type="match status" value="1"/>
</dbReference>
<name>D9PGQ6_9ZZZZ</name>
<dbReference type="InterPro" id="IPR002611">
    <property type="entry name" value="IstB_ATP-bd"/>
</dbReference>
<sequence length="211" mass="23806">MNPHEPTADLDAMLQRLHLPTIRRLYGELALRAEEEGMSYRTFLEILFAEEIAHRAETRILRSVHKAKFPFLRTVEEFDFTFQTSVRLKMLGSLLGPQLVSDARSAILSGPPGRGKTHLAVAIAYRAIQNGFEARFTTADELIAELSHAAARGRLDEALEPYLHPHVLIIDELGYQSYAPDAANVLYRVVNDRYLKGRPMIVTTNKPLARV</sequence>
<proteinExistence type="predicted"/>
<evidence type="ECO:0000259" key="1">
    <source>
        <dbReference type="Pfam" id="PF01695"/>
    </source>
</evidence>
<keyword evidence="2" id="KW-0067">ATP-binding</keyword>
<dbReference type="PIRSF" id="PIRSF003073">
    <property type="entry name" value="DNAC_TnpB_IstB"/>
    <property type="match status" value="1"/>
</dbReference>
<dbReference type="CDD" id="cd00009">
    <property type="entry name" value="AAA"/>
    <property type="match status" value="1"/>
</dbReference>
<keyword evidence="2" id="KW-0547">Nucleotide-binding</keyword>
<comment type="caution">
    <text evidence="2">The sequence shown here is derived from an EMBL/GenBank/DDBJ whole genome shotgun (WGS) entry which is preliminary data.</text>
</comment>